<dbReference type="AlphaFoldDB" id="A0A8T0HR96"/>
<name>A0A8T0HR96_CERPU</name>
<dbReference type="InterPro" id="IPR058935">
    <property type="entry name" value="At4g15545-like_C"/>
</dbReference>
<protein>
    <recommendedName>
        <fullName evidence="1">At4g15545-like C-terminal domain-containing protein</fullName>
    </recommendedName>
</protein>
<dbReference type="Proteomes" id="UP000822688">
    <property type="component" value="Chromosome V"/>
</dbReference>
<dbReference type="EMBL" id="CM026426">
    <property type="protein sequence ID" value="KAG0573472.1"/>
    <property type="molecule type" value="Genomic_DNA"/>
</dbReference>
<organism evidence="2 3">
    <name type="scientific">Ceratodon purpureus</name>
    <name type="common">Fire moss</name>
    <name type="synonym">Dicranum purpureum</name>
    <dbReference type="NCBI Taxonomy" id="3225"/>
    <lineage>
        <taxon>Eukaryota</taxon>
        <taxon>Viridiplantae</taxon>
        <taxon>Streptophyta</taxon>
        <taxon>Embryophyta</taxon>
        <taxon>Bryophyta</taxon>
        <taxon>Bryophytina</taxon>
        <taxon>Bryopsida</taxon>
        <taxon>Dicranidae</taxon>
        <taxon>Pseudoditrichales</taxon>
        <taxon>Ditrichaceae</taxon>
        <taxon>Ceratodon</taxon>
    </lineage>
</organism>
<evidence type="ECO:0000313" key="2">
    <source>
        <dbReference type="EMBL" id="KAG0573472.1"/>
    </source>
</evidence>
<evidence type="ECO:0000313" key="3">
    <source>
        <dbReference type="Proteomes" id="UP000822688"/>
    </source>
</evidence>
<comment type="caution">
    <text evidence="2">The sequence shown here is derived from an EMBL/GenBank/DDBJ whole genome shotgun (WGS) entry which is preliminary data.</text>
</comment>
<reference evidence="2" key="1">
    <citation type="submission" date="2020-06" db="EMBL/GenBank/DDBJ databases">
        <title>WGS assembly of Ceratodon purpureus strain R40.</title>
        <authorList>
            <person name="Carey S.B."/>
            <person name="Jenkins J."/>
            <person name="Shu S."/>
            <person name="Lovell J.T."/>
            <person name="Sreedasyam A."/>
            <person name="Maumus F."/>
            <person name="Tiley G.P."/>
            <person name="Fernandez-Pozo N."/>
            <person name="Barry K."/>
            <person name="Chen C."/>
            <person name="Wang M."/>
            <person name="Lipzen A."/>
            <person name="Daum C."/>
            <person name="Saski C.A."/>
            <person name="Payton A.C."/>
            <person name="Mcbreen J.C."/>
            <person name="Conrad R.E."/>
            <person name="Kollar L.M."/>
            <person name="Olsson S."/>
            <person name="Huttunen S."/>
            <person name="Landis J.B."/>
            <person name="Wickett N.J."/>
            <person name="Johnson M.G."/>
            <person name="Rensing S.A."/>
            <person name="Grimwood J."/>
            <person name="Schmutz J."/>
            <person name="Mcdaniel S.F."/>
        </authorList>
    </citation>
    <scope>NUCLEOTIDE SEQUENCE</scope>
    <source>
        <strain evidence="2">R40</strain>
    </source>
</reference>
<gene>
    <name evidence="2" type="ORF">KC19_VG181500</name>
</gene>
<proteinExistence type="predicted"/>
<accession>A0A8T0HR96</accession>
<evidence type="ECO:0000259" key="1">
    <source>
        <dbReference type="Pfam" id="PF25972"/>
    </source>
</evidence>
<keyword evidence="3" id="KW-1185">Reference proteome</keyword>
<dbReference type="Pfam" id="PF25972">
    <property type="entry name" value="At4g15545_C"/>
    <property type="match status" value="1"/>
</dbReference>
<sequence>MFAFTVGTKHQLTNHLLLTQICVHTYFNFDKKSSHLPLQAREGPIRDVTHAPDLLGLFLRNRLQYEQFSAFLANIKELNVYRQTREVFIQILRSS</sequence>
<feature type="domain" description="At4g15545-like C-terminal" evidence="1">
    <location>
        <begin position="60"/>
        <end position="86"/>
    </location>
</feature>